<organism evidence="1 2">
    <name type="scientific">Lasius niger</name>
    <name type="common">Black garden ant</name>
    <dbReference type="NCBI Taxonomy" id="67767"/>
    <lineage>
        <taxon>Eukaryota</taxon>
        <taxon>Metazoa</taxon>
        <taxon>Ecdysozoa</taxon>
        <taxon>Arthropoda</taxon>
        <taxon>Hexapoda</taxon>
        <taxon>Insecta</taxon>
        <taxon>Pterygota</taxon>
        <taxon>Neoptera</taxon>
        <taxon>Endopterygota</taxon>
        <taxon>Hymenoptera</taxon>
        <taxon>Apocrita</taxon>
        <taxon>Aculeata</taxon>
        <taxon>Formicoidea</taxon>
        <taxon>Formicidae</taxon>
        <taxon>Formicinae</taxon>
        <taxon>Lasius</taxon>
        <taxon>Lasius</taxon>
    </lineage>
</organism>
<dbReference type="STRING" id="67767.A0A0J7K942"/>
<keyword evidence="2" id="KW-1185">Reference proteome</keyword>
<reference evidence="1 2" key="1">
    <citation type="submission" date="2015-04" db="EMBL/GenBank/DDBJ databases">
        <title>Lasius niger genome sequencing.</title>
        <authorList>
            <person name="Konorov E.A."/>
            <person name="Nikitin M.A."/>
            <person name="Kirill M.V."/>
            <person name="Chang P."/>
        </authorList>
    </citation>
    <scope>NUCLEOTIDE SEQUENCE [LARGE SCALE GENOMIC DNA]</scope>
    <source>
        <tissue evidence="1">Whole</tissue>
    </source>
</reference>
<comment type="caution">
    <text evidence="1">The sequence shown here is derived from an EMBL/GenBank/DDBJ whole genome shotgun (WGS) entry which is preliminary data.</text>
</comment>
<proteinExistence type="predicted"/>
<dbReference type="Proteomes" id="UP000036403">
    <property type="component" value="Unassembled WGS sequence"/>
</dbReference>
<dbReference type="OrthoDB" id="7696082at2759"/>
<dbReference type="PaxDb" id="67767-A0A0J7K942"/>
<gene>
    <name evidence="1" type="ORF">RF55_14223</name>
</gene>
<accession>A0A0J7K942</accession>
<protein>
    <submittedName>
        <fullName evidence="1">Uncharacterized protein</fullName>
    </submittedName>
</protein>
<sequence length="288" mass="33505">MVQDTIHISTKIKTKLLKGNVMPMGEYFVSKEHLKELIEKYPKTSHFLTFYHLDESDKMNFDAINKICDPKVLELLNNIDNANATKQLLLITRYVLDSYIDKAISIELRVYYICSQPCEKFFRQTRAMSSTYSTVTNFDMLDLLNRNVRIQCLNNISADSDDHFRFTREDNVKMGKNSSEKTKIPCYIPKIKEIKAQLDKAKYQALIDEIKLKIILDDPNHVMENVDLLANLIKTSKNENLNDTKAIDNCEKFLENCKDDNMYKIEIHPEDSRDIENDLNTLTGVTEK</sequence>
<name>A0A0J7K942_LASNI</name>
<evidence type="ECO:0000313" key="1">
    <source>
        <dbReference type="EMBL" id="KMQ86731.1"/>
    </source>
</evidence>
<dbReference type="AlphaFoldDB" id="A0A0J7K942"/>
<evidence type="ECO:0000313" key="2">
    <source>
        <dbReference type="Proteomes" id="UP000036403"/>
    </source>
</evidence>
<dbReference type="EMBL" id="LBMM01011635">
    <property type="protein sequence ID" value="KMQ86731.1"/>
    <property type="molecule type" value="Genomic_DNA"/>
</dbReference>